<reference evidence="4" key="1">
    <citation type="journal article" date="2014" name="Int. J. Syst. Evol. Microbiol.">
        <title>Complete genome sequence of Corynebacterium casei LMG S-19264T (=DSM 44701T), isolated from a smear-ripened cheese.</title>
        <authorList>
            <consortium name="US DOE Joint Genome Institute (JGI-PGF)"/>
            <person name="Walter F."/>
            <person name="Albersmeier A."/>
            <person name="Kalinowski J."/>
            <person name="Ruckert C."/>
        </authorList>
    </citation>
    <scope>NUCLEOTIDE SEQUENCE</scope>
    <source>
        <strain evidence="4">JCM 5069</strain>
    </source>
</reference>
<evidence type="ECO:0000256" key="1">
    <source>
        <dbReference type="ARBA" id="ARBA00006484"/>
    </source>
</evidence>
<evidence type="ECO:0000256" key="3">
    <source>
        <dbReference type="RuleBase" id="RU000363"/>
    </source>
</evidence>
<comment type="similarity">
    <text evidence="1 3">Belongs to the short-chain dehydrogenases/reductases (SDR) family.</text>
</comment>
<gene>
    <name evidence="4" type="ORF">GCM10018793_35900</name>
</gene>
<organism evidence="4 5">
    <name type="scientific">Streptomyces sulfonofaciens</name>
    <dbReference type="NCBI Taxonomy" id="68272"/>
    <lineage>
        <taxon>Bacteria</taxon>
        <taxon>Bacillati</taxon>
        <taxon>Actinomycetota</taxon>
        <taxon>Actinomycetes</taxon>
        <taxon>Kitasatosporales</taxon>
        <taxon>Streptomycetaceae</taxon>
        <taxon>Streptomyces</taxon>
    </lineage>
</organism>
<dbReference type="Proteomes" id="UP000603708">
    <property type="component" value="Unassembled WGS sequence"/>
</dbReference>
<protein>
    <submittedName>
        <fullName evidence="4">Short-chain dehydrogenase/reductase</fullName>
    </submittedName>
</protein>
<dbReference type="InterPro" id="IPR036291">
    <property type="entry name" value="NAD(P)-bd_dom_sf"/>
</dbReference>
<reference evidence="4" key="2">
    <citation type="submission" date="2020-09" db="EMBL/GenBank/DDBJ databases">
        <authorList>
            <person name="Sun Q."/>
            <person name="Ohkuma M."/>
        </authorList>
    </citation>
    <scope>NUCLEOTIDE SEQUENCE</scope>
    <source>
        <strain evidence="4">JCM 5069</strain>
    </source>
</reference>
<dbReference type="PANTHER" id="PTHR43976">
    <property type="entry name" value="SHORT CHAIN DEHYDROGENASE"/>
    <property type="match status" value="1"/>
</dbReference>
<proteinExistence type="inferred from homology"/>
<dbReference type="SUPFAM" id="SSF51735">
    <property type="entry name" value="NAD(P)-binding Rossmann-fold domains"/>
    <property type="match status" value="1"/>
</dbReference>
<keyword evidence="2" id="KW-0560">Oxidoreductase</keyword>
<name>A0A919G9F9_9ACTN</name>
<dbReference type="NCBIfam" id="NF006114">
    <property type="entry name" value="PRK08263.1"/>
    <property type="match status" value="1"/>
</dbReference>
<dbReference type="Pfam" id="PF00106">
    <property type="entry name" value="adh_short"/>
    <property type="match status" value="1"/>
</dbReference>
<keyword evidence="5" id="KW-1185">Reference proteome</keyword>
<dbReference type="AlphaFoldDB" id="A0A919G9F9"/>
<dbReference type="PANTHER" id="PTHR43976:SF16">
    <property type="entry name" value="SHORT-CHAIN DEHYDROGENASE_REDUCTASE FAMILY PROTEIN"/>
    <property type="match status" value="1"/>
</dbReference>
<dbReference type="InterPro" id="IPR051911">
    <property type="entry name" value="SDR_oxidoreductase"/>
</dbReference>
<evidence type="ECO:0000256" key="2">
    <source>
        <dbReference type="ARBA" id="ARBA00023002"/>
    </source>
</evidence>
<sequence length="294" mass="31044">MAPTTPATPDSLVWFVTGSSRGLGRAVVEAVLAAGHRVTATARTPARLDDLVERYGPDRIRAVPLDVADGAAARTAVAEAAEAFGRLDAVVNNAGYGDVAAIEDVSDEAFRAQIDTNFYGVYHVTKAALPILRAQGSGHVIQISSSGGRITTPGLGAYQSAKWAVGGFSEVLAKEVRPLGINVTIVEPGGLRTDWAGSSMRIPPVSEPYRQTVGVHADLVRGMDGRQNGDPHKAAEVILQLPGLAEPPLHLLLGSDAYRLVTEADRRRAAADETWRSLSESIDYESGAPVPQVH</sequence>
<dbReference type="Gene3D" id="3.40.50.720">
    <property type="entry name" value="NAD(P)-binding Rossmann-like Domain"/>
    <property type="match status" value="1"/>
</dbReference>
<comment type="caution">
    <text evidence="4">The sequence shown here is derived from an EMBL/GenBank/DDBJ whole genome shotgun (WGS) entry which is preliminary data.</text>
</comment>
<dbReference type="InterPro" id="IPR002347">
    <property type="entry name" value="SDR_fam"/>
</dbReference>
<evidence type="ECO:0000313" key="4">
    <source>
        <dbReference type="EMBL" id="GHH80552.1"/>
    </source>
</evidence>
<dbReference type="GO" id="GO:0016491">
    <property type="term" value="F:oxidoreductase activity"/>
    <property type="evidence" value="ECO:0007669"/>
    <property type="project" value="UniProtKB-KW"/>
</dbReference>
<evidence type="ECO:0000313" key="5">
    <source>
        <dbReference type="Proteomes" id="UP000603708"/>
    </source>
</evidence>
<dbReference type="EMBL" id="BNCD01000010">
    <property type="protein sequence ID" value="GHH80552.1"/>
    <property type="molecule type" value="Genomic_DNA"/>
</dbReference>
<dbReference type="CDD" id="cd05374">
    <property type="entry name" value="17beta-HSD-like_SDR_c"/>
    <property type="match status" value="1"/>
</dbReference>
<dbReference type="PRINTS" id="PR00081">
    <property type="entry name" value="GDHRDH"/>
</dbReference>
<accession>A0A919G9F9</accession>
<dbReference type="RefSeq" id="WP_189933210.1">
    <property type="nucleotide sequence ID" value="NZ_BNCD01000010.1"/>
</dbReference>
<dbReference type="PRINTS" id="PR00080">
    <property type="entry name" value="SDRFAMILY"/>
</dbReference>